<dbReference type="Proteomes" id="UP001589896">
    <property type="component" value="Unassembled WGS sequence"/>
</dbReference>
<protein>
    <submittedName>
        <fullName evidence="1">Uncharacterized protein</fullName>
    </submittedName>
</protein>
<proteinExistence type="predicted"/>
<evidence type="ECO:0000313" key="1">
    <source>
        <dbReference type="EMBL" id="MFC0676704.1"/>
    </source>
</evidence>
<gene>
    <name evidence="1" type="ORF">ACFFGH_02395</name>
</gene>
<dbReference type="RefSeq" id="WP_386664481.1">
    <property type="nucleotide sequence ID" value="NZ_JBHLTG010000001.1"/>
</dbReference>
<reference evidence="1 2" key="1">
    <citation type="submission" date="2024-09" db="EMBL/GenBank/DDBJ databases">
        <authorList>
            <person name="Sun Q."/>
            <person name="Mori K."/>
        </authorList>
    </citation>
    <scope>NUCLEOTIDE SEQUENCE [LARGE SCALE GENOMIC DNA]</scope>
    <source>
        <strain evidence="1 2">KCTC 23076</strain>
    </source>
</reference>
<name>A0ABV6RJF3_9GAMM</name>
<sequence>MQAALRRPDLFHAYVGMGQVINTRENERLSFEHGLEQANKR</sequence>
<accession>A0ABV6RJF3</accession>
<dbReference type="EMBL" id="JBHLTG010000001">
    <property type="protein sequence ID" value="MFC0676704.1"/>
    <property type="molecule type" value="Genomic_DNA"/>
</dbReference>
<comment type="caution">
    <text evidence="1">The sequence shown here is derived from an EMBL/GenBank/DDBJ whole genome shotgun (WGS) entry which is preliminary data.</text>
</comment>
<organism evidence="1 2">
    <name type="scientific">Lysobacter korlensis</name>
    <dbReference type="NCBI Taxonomy" id="553636"/>
    <lineage>
        <taxon>Bacteria</taxon>
        <taxon>Pseudomonadati</taxon>
        <taxon>Pseudomonadota</taxon>
        <taxon>Gammaproteobacteria</taxon>
        <taxon>Lysobacterales</taxon>
        <taxon>Lysobacteraceae</taxon>
        <taxon>Lysobacter</taxon>
    </lineage>
</organism>
<evidence type="ECO:0000313" key="2">
    <source>
        <dbReference type="Proteomes" id="UP001589896"/>
    </source>
</evidence>
<keyword evidence="2" id="KW-1185">Reference proteome</keyword>